<evidence type="ECO:0000313" key="10">
    <source>
        <dbReference type="Proteomes" id="UP000000365"/>
    </source>
</evidence>
<evidence type="ECO:0000256" key="7">
    <source>
        <dbReference type="RuleBase" id="RU363032"/>
    </source>
</evidence>
<dbReference type="RefSeq" id="WP_011832421.1">
    <property type="nucleotide sequence ID" value="NC_008942.1"/>
</dbReference>
<comment type="subcellular location">
    <subcellularLocation>
        <location evidence="1 7">Cell membrane</location>
        <topology evidence="1 7">Multi-pass membrane protein</topology>
    </subcellularLocation>
</comment>
<dbReference type="eggNOG" id="arCOG00751">
    <property type="taxonomic scope" value="Archaea"/>
</dbReference>
<dbReference type="GeneID" id="4795652"/>
<keyword evidence="4 7" id="KW-0812">Transmembrane</keyword>
<dbReference type="InterPro" id="IPR035906">
    <property type="entry name" value="MetI-like_sf"/>
</dbReference>
<dbReference type="GO" id="GO:0005886">
    <property type="term" value="C:plasma membrane"/>
    <property type="evidence" value="ECO:0007669"/>
    <property type="project" value="UniProtKB-SubCell"/>
</dbReference>
<feature type="domain" description="ABC transmembrane type-1" evidence="8">
    <location>
        <begin position="97"/>
        <end position="301"/>
    </location>
</feature>
<evidence type="ECO:0000256" key="4">
    <source>
        <dbReference type="ARBA" id="ARBA00022692"/>
    </source>
</evidence>
<evidence type="ECO:0000256" key="1">
    <source>
        <dbReference type="ARBA" id="ARBA00004651"/>
    </source>
</evidence>
<dbReference type="STRING" id="410358.Mlab_0042"/>
<reference evidence="9 10" key="1">
    <citation type="journal article" date="2009" name="Stand. Genomic Sci.">
        <title>Complete genome sequence of Methanocorpusculum labreanum type strain Z.</title>
        <authorList>
            <person name="Anderson I.J."/>
            <person name="Sieprawska-Lupa M."/>
            <person name="Goltsman E."/>
            <person name="Lapidus A."/>
            <person name="Copeland A."/>
            <person name="Glavina Del Rio T."/>
            <person name="Tice H."/>
            <person name="Dalin E."/>
            <person name="Barry K."/>
            <person name="Pitluck S."/>
            <person name="Hauser L."/>
            <person name="Land M."/>
            <person name="Lucas S."/>
            <person name="Richardson P."/>
            <person name="Whitman W.B."/>
            <person name="Kyrpides N.C."/>
        </authorList>
    </citation>
    <scope>NUCLEOTIDE SEQUENCE [LARGE SCALE GENOMIC DNA]</scope>
    <source>
        <strain evidence="10">ATCC 43576 / DSM 4855 / Z</strain>
    </source>
</reference>
<keyword evidence="5 7" id="KW-1133">Transmembrane helix</keyword>
<sequence length="318" mass="35912">MNKILARKIVRYAVCLLIVVLLVFLLPRCMPGDPVQCLVGEDVYLTQEILDTVTVKLGLDRPLFEQFQIYIGDLFTGNLGYSYTRHQNVADLIWDRLPWTLLLTGVSMLIGYTFGIIAGTWAGWMTEKKRAKVMTGFGVFVSCIPPYLLGLIFFSVFVYQLGWFPYKGFYETPDLFSVCYHMALPVLTLALFVFARNMIIMRGSVLTEKNQLYPQFAKSLGVPRRKIIYGHVMKNAILPILTHFAIDFGFILSGALFIEIIFSLNGLGRVMYTAVLNLDYPVLSGLFLVIALMAICANLIADILYGIIDPRVKRGDDQ</sequence>
<protein>
    <submittedName>
        <fullName evidence="9">Binding-protein-dependent transport systems inner membrane component</fullName>
    </submittedName>
</protein>
<keyword evidence="10" id="KW-1185">Reference proteome</keyword>
<feature type="transmembrane region" description="Helical" evidence="7">
    <location>
        <begin position="236"/>
        <end position="262"/>
    </location>
</feature>
<dbReference type="SUPFAM" id="SSF161098">
    <property type="entry name" value="MetI-like"/>
    <property type="match status" value="1"/>
</dbReference>
<dbReference type="Pfam" id="PF19300">
    <property type="entry name" value="BPD_transp_1_N"/>
    <property type="match status" value="1"/>
</dbReference>
<dbReference type="KEGG" id="mla:Mlab_0042"/>
<dbReference type="GO" id="GO:0055085">
    <property type="term" value="P:transmembrane transport"/>
    <property type="evidence" value="ECO:0007669"/>
    <property type="project" value="InterPro"/>
</dbReference>
<feature type="transmembrane region" description="Helical" evidence="7">
    <location>
        <begin position="282"/>
        <end position="308"/>
    </location>
</feature>
<dbReference type="HOGENOM" id="CLU_036879_1_0_2"/>
<feature type="transmembrane region" description="Helical" evidence="7">
    <location>
        <begin position="175"/>
        <end position="195"/>
    </location>
</feature>
<dbReference type="CDD" id="cd06261">
    <property type="entry name" value="TM_PBP2"/>
    <property type="match status" value="1"/>
</dbReference>
<keyword evidence="6 7" id="KW-0472">Membrane</keyword>
<dbReference type="InterPro" id="IPR045621">
    <property type="entry name" value="BPD_transp_1_N"/>
</dbReference>
<dbReference type="Proteomes" id="UP000000365">
    <property type="component" value="Chromosome"/>
</dbReference>
<evidence type="ECO:0000256" key="2">
    <source>
        <dbReference type="ARBA" id="ARBA00022448"/>
    </source>
</evidence>
<dbReference type="AlphaFoldDB" id="A2SPG4"/>
<evidence type="ECO:0000259" key="8">
    <source>
        <dbReference type="PROSITE" id="PS50928"/>
    </source>
</evidence>
<name>A2SPG4_METLZ</name>
<dbReference type="InterPro" id="IPR000515">
    <property type="entry name" value="MetI-like"/>
</dbReference>
<evidence type="ECO:0000256" key="5">
    <source>
        <dbReference type="ARBA" id="ARBA00022989"/>
    </source>
</evidence>
<dbReference type="Pfam" id="PF00528">
    <property type="entry name" value="BPD_transp_1"/>
    <property type="match status" value="1"/>
</dbReference>
<keyword evidence="3" id="KW-1003">Cell membrane</keyword>
<dbReference type="PANTHER" id="PTHR43376">
    <property type="entry name" value="OLIGOPEPTIDE TRANSPORT SYSTEM PERMEASE PROTEIN"/>
    <property type="match status" value="1"/>
</dbReference>
<dbReference type="Gene3D" id="1.10.3720.10">
    <property type="entry name" value="MetI-like"/>
    <property type="match status" value="1"/>
</dbReference>
<keyword evidence="2 7" id="KW-0813">Transport</keyword>
<dbReference type="PANTHER" id="PTHR43376:SF1">
    <property type="entry name" value="OLIGOPEPTIDE TRANSPORT SYSTEM PERMEASE PROTEIN"/>
    <property type="match status" value="1"/>
</dbReference>
<proteinExistence type="inferred from homology"/>
<organism evidence="9 10">
    <name type="scientific">Methanocorpusculum labreanum (strain ATCC 43576 / DSM 4855 / Z)</name>
    <dbReference type="NCBI Taxonomy" id="410358"/>
    <lineage>
        <taxon>Archaea</taxon>
        <taxon>Methanobacteriati</taxon>
        <taxon>Methanobacteriota</taxon>
        <taxon>Stenosarchaea group</taxon>
        <taxon>Methanomicrobia</taxon>
        <taxon>Methanomicrobiales</taxon>
        <taxon>Methanocorpusculaceae</taxon>
        <taxon>Methanocorpusculum</taxon>
    </lineage>
</organism>
<gene>
    <name evidence="9" type="ordered locus">Mlab_0042</name>
</gene>
<comment type="similarity">
    <text evidence="7">Belongs to the binding-protein-dependent transport system permease family.</text>
</comment>
<feature type="transmembrane region" description="Helical" evidence="7">
    <location>
        <begin position="101"/>
        <end position="124"/>
    </location>
</feature>
<feature type="transmembrane region" description="Helical" evidence="7">
    <location>
        <begin position="136"/>
        <end position="163"/>
    </location>
</feature>
<dbReference type="PROSITE" id="PS50928">
    <property type="entry name" value="ABC_TM1"/>
    <property type="match status" value="1"/>
</dbReference>
<accession>A2SPG4</accession>
<evidence type="ECO:0000256" key="3">
    <source>
        <dbReference type="ARBA" id="ARBA00022475"/>
    </source>
</evidence>
<evidence type="ECO:0000313" key="9">
    <source>
        <dbReference type="EMBL" id="ABN06220.1"/>
    </source>
</evidence>
<evidence type="ECO:0000256" key="6">
    <source>
        <dbReference type="ARBA" id="ARBA00023136"/>
    </source>
</evidence>
<dbReference type="OrthoDB" id="44105at2157"/>
<dbReference type="EMBL" id="CP000559">
    <property type="protein sequence ID" value="ABN06220.1"/>
    <property type="molecule type" value="Genomic_DNA"/>
</dbReference>